<dbReference type="InterPro" id="IPR023997">
    <property type="entry name" value="TonB-dep_OMP_SusC/RagA_CS"/>
</dbReference>
<evidence type="ECO:0000256" key="6">
    <source>
        <dbReference type="ARBA" id="ARBA00023237"/>
    </source>
</evidence>
<keyword evidence="11" id="KW-1185">Reference proteome</keyword>
<evidence type="ECO:0000256" key="5">
    <source>
        <dbReference type="ARBA" id="ARBA00023136"/>
    </source>
</evidence>
<dbReference type="InterPro" id="IPR023996">
    <property type="entry name" value="TonB-dep_OMP_SusC/RagA"/>
</dbReference>
<organism evidence="10 11">
    <name type="scientific">Salinimicrobium flavum</name>
    <dbReference type="NCBI Taxonomy" id="1737065"/>
    <lineage>
        <taxon>Bacteria</taxon>
        <taxon>Pseudomonadati</taxon>
        <taxon>Bacteroidota</taxon>
        <taxon>Flavobacteriia</taxon>
        <taxon>Flavobacteriales</taxon>
        <taxon>Flavobacteriaceae</taxon>
        <taxon>Salinimicrobium</taxon>
    </lineage>
</organism>
<proteinExistence type="inferred from homology"/>
<evidence type="ECO:0000256" key="1">
    <source>
        <dbReference type="ARBA" id="ARBA00004571"/>
    </source>
</evidence>
<feature type="domain" description="TonB-dependent receptor plug" evidence="9">
    <location>
        <begin position="116"/>
        <end position="222"/>
    </location>
</feature>
<evidence type="ECO:0000256" key="2">
    <source>
        <dbReference type="ARBA" id="ARBA00022448"/>
    </source>
</evidence>
<keyword evidence="4 7" id="KW-0812">Transmembrane</keyword>
<protein>
    <submittedName>
        <fullName evidence="10">SusC/RagA family TonB-linked outer membrane protein</fullName>
    </submittedName>
</protein>
<dbReference type="InterPro" id="IPR012910">
    <property type="entry name" value="Plug_dom"/>
</dbReference>
<dbReference type="NCBIfam" id="TIGR04056">
    <property type="entry name" value="OMP_RagA_SusC"/>
    <property type="match status" value="1"/>
</dbReference>
<dbReference type="Pfam" id="PF07715">
    <property type="entry name" value="Plug"/>
    <property type="match status" value="1"/>
</dbReference>
<dbReference type="SUPFAM" id="SSF56935">
    <property type="entry name" value="Porins"/>
    <property type="match status" value="1"/>
</dbReference>
<comment type="subcellular location">
    <subcellularLocation>
        <location evidence="1 7">Cell outer membrane</location>
        <topology evidence="1 7">Multi-pass membrane protein</topology>
    </subcellularLocation>
</comment>
<gene>
    <name evidence="10" type="ORF">ACFSTG_03300</name>
</gene>
<keyword evidence="3 7" id="KW-1134">Transmembrane beta strand</keyword>
<keyword evidence="8" id="KW-0732">Signal</keyword>
<evidence type="ECO:0000256" key="4">
    <source>
        <dbReference type="ARBA" id="ARBA00022692"/>
    </source>
</evidence>
<dbReference type="Gene3D" id="2.40.170.20">
    <property type="entry name" value="TonB-dependent receptor, beta-barrel domain"/>
    <property type="match status" value="1"/>
</dbReference>
<feature type="chain" id="PRO_5045104566" evidence="8">
    <location>
        <begin position="23"/>
        <end position="1061"/>
    </location>
</feature>
<dbReference type="InterPro" id="IPR037066">
    <property type="entry name" value="Plug_dom_sf"/>
</dbReference>
<feature type="signal peptide" evidence="8">
    <location>
        <begin position="1"/>
        <end position="22"/>
    </location>
</feature>
<dbReference type="Gene3D" id="2.60.40.1120">
    <property type="entry name" value="Carboxypeptidase-like, regulatory domain"/>
    <property type="match status" value="1"/>
</dbReference>
<name>A0ABW5IU49_9FLAO</name>
<keyword evidence="6 7" id="KW-0998">Cell outer membrane</keyword>
<accession>A0ABW5IU49</accession>
<dbReference type="InterPro" id="IPR039426">
    <property type="entry name" value="TonB-dep_rcpt-like"/>
</dbReference>
<dbReference type="Proteomes" id="UP001597468">
    <property type="component" value="Unassembled WGS sequence"/>
</dbReference>
<comment type="similarity">
    <text evidence="7">Belongs to the TonB-dependent receptor family.</text>
</comment>
<evidence type="ECO:0000256" key="3">
    <source>
        <dbReference type="ARBA" id="ARBA00022452"/>
    </source>
</evidence>
<dbReference type="PROSITE" id="PS52016">
    <property type="entry name" value="TONB_DEPENDENT_REC_3"/>
    <property type="match status" value="1"/>
</dbReference>
<dbReference type="EMBL" id="JBHULT010000006">
    <property type="protein sequence ID" value="MFD2516908.1"/>
    <property type="molecule type" value="Genomic_DNA"/>
</dbReference>
<dbReference type="SUPFAM" id="SSF49464">
    <property type="entry name" value="Carboxypeptidase regulatory domain-like"/>
    <property type="match status" value="1"/>
</dbReference>
<sequence length="1061" mass="117279">MKQRLSGILTLLLVLVAQIAFAQQKTVTGTVTDSEGLPLPGVNVLIENTNRGVQTDFDGNYSILASEGETIVFSYIGFETARMEVTQNARIDVTLSEDAAELEEVVVTAYGVQKRESITGSISELKAEEIAEVQTSNVVQGMTGKVAGVQVINETGQPGSAPTVRFRGIGSINASSAPLYVVDGIPFQGDINTINNQDIASVTFLKDASAAALYGSRGANGVIIITTKKGANRPMNVTLDVRTGINTRSVKEYDIMENPGEYYEGMFQAYRNSLIYHEELSPQEASQYAAANLITETDDMGFGLGDLGLNYNPYNVGDGQVIDPSTGRISSDATLRYSEDWDDYLFEDQLLTQSNLSVSGGGENSSVYFSLGHEKNDGYVINSGFERYTARLSAETKIKDFLKIGGSMNYAHTIQKTVGGDGTTAYSNPLSWARNIAPIYPVFAYDADGQRMFDGQGNPIYDDGTGAFGLPVRPYGGLQNPVATAQLDIINNVNDNVFGTAFATWNILEGLDFTYNVAVDVRNRALTNFDTPKYGDAKGVNGRATNSFSNALNLTQQQLLNYNKEIGRHEFAFLVGHETSNYTLKFMNLHKINFLLPDVPVLDFAASYQSSRNFEREYGVEGYFSRINYDFDNKYYVNASFRRDGSSVFHPDNRWGNFFGVGGAWRISQEDFLADATWLTELKLKASYGEQGNDAILYPDGGRNYYAYRDQFEVVPNDGELAIQLAYLGNPDLTWETNANFNAGFEIGLWENRFTLNAEYFSREVQDMLFNTPQPPSSGNPDLPENVGDMINKGVEVTLTADAIRKKDVGLTFHLNATHYKNEITRLPKEDIITSQFRYNVGGSVYDYYLREYVGVNPENGNAQWFMDVLDDNGDPTGEREVTEEFAQATRYKLDKSPIPDVYGGFGMDFRFHGFDLGLDFAYQIGGDGYDQIYWGLFDAAGDVGNNLHRDALTQTWTVENPNAPLPRIDTQSIYQYGGLSTLYLTDASYLSLQNVSLGYTFGDNVTNTVGVNSLRIYALANNVALWSERQGYDPRLSLTGVSANEYSILRTVSVGVNVQF</sequence>
<dbReference type="Pfam" id="PF13715">
    <property type="entry name" value="CarbopepD_reg_2"/>
    <property type="match status" value="1"/>
</dbReference>
<evidence type="ECO:0000256" key="7">
    <source>
        <dbReference type="PROSITE-ProRule" id="PRU01360"/>
    </source>
</evidence>
<reference evidence="11" key="1">
    <citation type="journal article" date="2019" name="Int. J. Syst. Evol. Microbiol.">
        <title>The Global Catalogue of Microorganisms (GCM) 10K type strain sequencing project: providing services to taxonomists for standard genome sequencing and annotation.</title>
        <authorList>
            <consortium name="The Broad Institute Genomics Platform"/>
            <consortium name="The Broad Institute Genome Sequencing Center for Infectious Disease"/>
            <person name="Wu L."/>
            <person name="Ma J."/>
        </authorList>
    </citation>
    <scope>NUCLEOTIDE SEQUENCE [LARGE SCALE GENOMIC DNA]</scope>
    <source>
        <strain evidence="11">KCTC 42585</strain>
    </source>
</reference>
<dbReference type="InterPro" id="IPR008969">
    <property type="entry name" value="CarboxyPept-like_regulatory"/>
</dbReference>
<evidence type="ECO:0000313" key="10">
    <source>
        <dbReference type="EMBL" id="MFD2516908.1"/>
    </source>
</evidence>
<evidence type="ECO:0000313" key="11">
    <source>
        <dbReference type="Proteomes" id="UP001597468"/>
    </source>
</evidence>
<dbReference type="NCBIfam" id="TIGR04057">
    <property type="entry name" value="SusC_RagA_signa"/>
    <property type="match status" value="1"/>
</dbReference>
<evidence type="ECO:0000259" key="9">
    <source>
        <dbReference type="Pfam" id="PF07715"/>
    </source>
</evidence>
<keyword evidence="2 7" id="KW-0813">Transport</keyword>
<evidence type="ECO:0000256" key="8">
    <source>
        <dbReference type="SAM" id="SignalP"/>
    </source>
</evidence>
<keyword evidence="5 7" id="KW-0472">Membrane</keyword>
<dbReference type="Gene3D" id="2.170.130.10">
    <property type="entry name" value="TonB-dependent receptor, plug domain"/>
    <property type="match status" value="1"/>
</dbReference>
<comment type="caution">
    <text evidence="10">The sequence shown here is derived from an EMBL/GenBank/DDBJ whole genome shotgun (WGS) entry which is preliminary data.</text>
</comment>
<dbReference type="RefSeq" id="WP_380748449.1">
    <property type="nucleotide sequence ID" value="NZ_JBHULT010000006.1"/>
</dbReference>
<dbReference type="InterPro" id="IPR036942">
    <property type="entry name" value="Beta-barrel_TonB_sf"/>
</dbReference>